<evidence type="ECO:0000313" key="2">
    <source>
        <dbReference type="EMBL" id="AAT83061.1"/>
    </source>
</evidence>
<dbReference type="Gene3D" id="3.30.2010.10">
    <property type="entry name" value="Metalloproteases ('zincins'), catalytic domain"/>
    <property type="match status" value="1"/>
</dbReference>
<accession>Q6A854</accession>
<organism evidence="2 3">
    <name type="scientific">Cutibacterium acnes (strain DSM 16379 / KPA171202)</name>
    <name type="common">Propionibacterium acnes</name>
    <dbReference type="NCBI Taxonomy" id="267747"/>
    <lineage>
        <taxon>Bacteria</taxon>
        <taxon>Bacillati</taxon>
        <taxon>Actinomycetota</taxon>
        <taxon>Actinomycetes</taxon>
        <taxon>Propionibacteriales</taxon>
        <taxon>Propionibacteriaceae</taxon>
        <taxon>Cutibacterium</taxon>
    </lineage>
</organism>
<evidence type="ECO:0000313" key="3">
    <source>
        <dbReference type="Proteomes" id="UP000000603"/>
    </source>
</evidence>
<keyword evidence="2" id="KW-0378">Hydrolase</keyword>
<dbReference type="eggNOG" id="COG1451">
    <property type="taxonomic scope" value="Bacteria"/>
</dbReference>
<dbReference type="GO" id="GO:0016787">
    <property type="term" value="F:hydrolase activity"/>
    <property type="evidence" value="ECO:0007669"/>
    <property type="project" value="UniProtKB-KW"/>
</dbReference>
<dbReference type="EnsemblBacteria" id="AAT83061">
    <property type="protein sequence ID" value="AAT83061"/>
    <property type="gene ID" value="PPA1312"/>
</dbReference>
<dbReference type="AlphaFoldDB" id="Q6A854"/>
<dbReference type="Proteomes" id="UP000000603">
    <property type="component" value="Chromosome"/>
</dbReference>
<sequence length="222" mass="25144">MPKSVVSKVSFSPGMMGVMADMAVPDEIIEARDGRPEIIIRRSARRRRTLSARMEGSSVLVMVPMGMRKADQDRQVMELVDKVTKSDARRRHHDSNDELTRRALRLCQKYLDPRVNDTVEPASVRWVSNQNSRWGSCTPSTGQIRLSDRMIGFPDWVVDHVLAHELCHLVEGHHNRRFHELLAGFPNAERAEGFLTGFQWAVSGEADNTRNDPDDNPADQSS</sequence>
<evidence type="ECO:0000259" key="1">
    <source>
        <dbReference type="Pfam" id="PF01863"/>
    </source>
</evidence>
<proteinExistence type="predicted"/>
<dbReference type="InterPro" id="IPR002725">
    <property type="entry name" value="YgjP-like_metallopeptidase"/>
</dbReference>
<dbReference type="InterPro" id="IPR053136">
    <property type="entry name" value="UTP_pyrophosphatase-like"/>
</dbReference>
<dbReference type="Pfam" id="PF01863">
    <property type="entry name" value="YgjP-like"/>
    <property type="match status" value="1"/>
</dbReference>
<dbReference type="HOGENOM" id="CLU_094108_1_0_11"/>
<dbReference type="KEGG" id="pac:PPA1312"/>
<protein>
    <submittedName>
        <fullName evidence="2">Predicted metal-dependent hydrolase</fullName>
    </submittedName>
</protein>
<dbReference type="PANTHER" id="PTHR30399:SF1">
    <property type="entry name" value="UTP PYROPHOSPHATASE"/>
    <property type="match status" value="1"/>
</dbReference>
<reference evidence="2 3" key="1">
    <citation type="journal article" date="2004" name="Science">
        <title>The complete genome sequence of Propionibacterium acnes, a commensal of human skin.</title>
        <authorList>
            <person name="Bruggemann H."/>
            <person name="Henne A."/>
            <person name="Hoster F."/>
            <person name="Liesegang H."/>
            <person name="Wiezer A."/>
            <person name="Strittmatter A."/>
            <person name="Hujer S."/>
            <person name="Durre P."/>
            <person name="Gottschalk G."/>
        </authorList>
    </citation>
    <scope>NUCLEOTIDE SEQUENCE [LARGE SCALE GENOMIC DNA]</scope>
    <source>
        <strain evidence="3">DSM 16379 / KPA171202</strain>
    </source>
</reference>
<dbReference type="PANTHER" id="PTHR30399">
    <property type="entry name" value="UNCHARACTERIZED PROTEIN YGJP"/>
    <property type="match status" value="1"/>
</dbReference>
<dbReference type="EMBL" id="AE017283">
    <property type="protein sequence ID" value="AAT83061.1"/>
    <property type="molecule type" value="Genomic_DNA"/>
</dbReference>
<feature type="domain" description="YgjP-like metallopeptidase" evidence="1">
    <location>
        <begin position="120"/>
        <end position="185"/>
    </location>
</feature>
<name>Q6A854_CUTAK</name>
<gene>
    <name evidence="2" type="ordered locus">PPA1312</name>
</gene>
<dbReference type="CDD" id="cd07344">
    <property type="entry name" value="M48_yhfN_like"/>
    <property type="match status" value="1"/>
</dbReference>